<dbReference type="EMBL" id="GL996524">
    <property type="protein sequence ID" value="EGV63117.1"/>
    <property type="molecule type" value="Genomic_DNA"/>
</dbReference>
<accession>G3B524</accession>
<dbReference type="HOGENOM" id="CLU_080218_0_0_1"/>
<gene>
    <name evidence="1" type="ORF">CANTEDRAFT_106599</name>
</gene>
<dbReference type="Proteomes" id="UP000000707">
    <property type="component" value="Unassembled WGS sequence"/>
</dbReference>
<dbReference type="GeneID" id="18245902"/>
<dbReference type="KEGG" id="cten:18245902"/>
<dbReference type="eggNOG" id="ENOG502RQ2H">
    <property type="taxonomic scope" value="Eukaryota"/>
</dbReference>
<keyword evidence="2" id="KW-1185">Reference proteome</keyword>
<dbReference type="AlphaFoldDB" id="G3B524"/>
<sequence>LMSLTTNKQQELIDESINEYISTYDKVASQYLHVRKQILELASGASKNQSISPADHITIKKLQFELDTVWGSYSGYLHTLENYLDISKHIQPSYVDELSKKYEKLLVSKLSLTKTIRNIKEVQIPLIEEMKELTKVFQKNLSRTTTKRYPSKAAVENALNNRSKESMKVDNLIVSRSELHQLFDGFDEKVRQLEEGKEDTSRSIKASYYINKELESGEKFLALDDDKYLFQVSKINYQDSYLANASVAKYDELNDQLVHEIADLIAHSTSAKRSWIKNAAKIDAFKAILEEDIEMADT</sequence>
<dbReference type="OrthoDB" id="4091843at2759"/>
<feature type="non-terminal residue" evidence="1">
    <location>
        <position position="1"/>
    </location>
</feature>
<proteinExistence type="predicted"/>
<reference evidence="1 2" key="1">
    <citation type="journal article" date="2011" name="Proc. Natl. Acad. Sci. U.S.A.">
        <title>Comparative genomics of xylose-fermenting fungi for enhanced biofuel production.</title>
        <authorList>
            <person name="Wohlbach D.J."/>
            <person name="Kuo A."/>
            <person name="Sato T.K."/>
            <person name="Potts K.M."/>
            <person name="Salamov A.A."/>
            <person name="LaButti K.M."/>
            <person name="Sun H."/>
            <person name="Clum A."/>
            <person name="Pangilinan J.L."/>
            <person name="Lindquist E.A."/>
            <person name="Lucas S."/>
            <person name="Lapidus A."/>
            <person name="Jin M."/>
            <person name="Gunawan C."/>
            <person name="Balan V."/>
            <person name="Dale B.E."/>
            <person name="Jeffries T.W."/>
            <person name="Zinkel R."/>
            <person name="Barry K.W."/>
            <person name="Grigoriev I.V."/>
            <person name="Gasch A.P."/>
        </authorList>
    </citation>
    <scope>NUCLEOTIDE SEQUENCE [LARGE SCALE GENOMIC DNA]</scope>
    <source>
        <strain evidence="2">ATCC 10573 / BCRC 21748 / CBS 615 / JCM 9827 / NBRC 10315 / NRRL Y-1498 / VKM Y-70</strain>
    </source>
</reference>
<evidence type="ECO:0000313" key="2">
    <source>
        <dbReference type="Proteomes" id="UP000000707"/>
    </source>
</evidence>
<evidence type="ECO:0000313" key="1">
    <source>
        <dbReference type="EMBL" id="EGV63117.1"/>
    </source>
</evidence>
<organism evidence="2">
    <name type="scientific">Candida tenuis (strain ATCC 10573 / BCRC 21748 / CBS 615 / JCM 9827 / NBRC 10315 / NRRL Y-1498 / VKM Y-70)</name>
    <name type="common">Yeast</name>
    <name type="synonym">Yamadazyma tenuis</name>
    <dbReference type="NCBI Taxonomy" id="590646"/>
    <lineage>
        <taxon>Eukaryota</taxon>
        <taxon>Fungi</taxon>
        <taxon>Dikarya</taxon>
        <taxon>Ascomycota</taxon>
        <taxon>Saccharomycotina</taxon>
        <taxon>Pichiomycetes</taxon>
        <taxon>Debaryomycetaceae</taxon>
        <taxon>Yamadazyma</taxon>
    </lineage>
</organism>
<name>G3B524_CANTC</name>
<protein>
    <submittedName>
        <fullName evidence="1">Uncharacterized protein</fullName>
    </submittedName>
</protein>